<dbReference type="InterPro" id="IPR044712">
    <property type="entry name" value="SLC25A32-like"/>
</dbReference>
<evidence type="ECO:0000256" key="10">
    <source>
        <dbReference type="SAM" id="Phobius"/>
    </source>
</evidence>
<keyword evidence="3 9" id="KW-0813">Transport</keyword>
<dbReference type="GO" id="GO:0055085">
    <property type="term" value="P:transmembrane transport"/>
    <property type="evidence" value="ECO:0007669"/>
    <property type="project" value="InterPro"/>
</dbReference>
<comment type="similarity">
    <text evidence="2 9">Belongs to the mitochondrial carrier (TC 2.A.29) family.</text>
</comment>
<evidence type="ECO:0000256" key="9">
    <source>
        <dbReference type="RuleBase" id="RU000488"/>
    </source>
</evidence>
<feature type="transmembrane region" description="Helical" evidence="10">
    <location>
        <begin position="12"/>
        <end position="31"/>
    </location>
</feature>
<keyword evidence="6 10" id="KW-1133">Transmembrane helix</keyword>
<feature type="transmembrane region" description="Helical" evidence="10">
    <location>
        <begin position="70"/>
        <end position="93"/>
    </location>
</feature>
<dbReference type="SUPFAM" id="SSF103506">
    <property type="entry name" value="Mitochondrial carrier"/>
    <property type="match status" value="1"/>
</dbReference>
<evidence type="ECO:0000256" key="2">
    <source>
        <dbReference type="ARBA" id="ARBA00006375"/>
    </source>
</evidence>
<evidence type="ECO:0000256" key="5">
    <source>
        <dbReference type="ARBA" id="ARBA00022737"/>
    </source>
</evidence>
<dbReference type="GO" id="GO:0006862">
    <property type="term" value="P:nucleotide transport"/>
    <property type="evidence" value="ECO:0007669"/>
    <property type="project" value="InterPro"/>
</dbReference>
<feature type="repeat" description="Solcar" evidence="8">
    <location>
        <begin position="8"/>
        <end position="100"/>
    </location>
</feature>
<sequence length="291" mass="32147">MGNEKKEHHAAAPMVAGILGGAVSTVSLFPLDLIKVRFQANEDPGYRTKGFRRRTMLRTMGQVIRHEGLVGLYQGLAPALIGSAASWGGYFFLYEGMKKEMLHLKHEASPHDETEHKLGALENFGAACSAGAVMVLLTNPVWLIKTRMQLQMKNVMKERERDGLSMKRPYNNMSDAVRTIVREEGPLALYKGAIPALMLVSHGGIQFVAYEFLKNHFGAYTKEVRTQADSDGSKRNNVIERLEDSVGYLTMGAVSKVMASSTTYPLQVIKTRLQQRSETIEISEAGGGRGE</sequence>
<evidence type="ECO:0000313" key="11">
    <source>
        <dbReference type="EMBL" id="CAD9817174.1"/>
    </source>
</evidence>
<comment type="subcellular location">
    <subcellularLocation>
        <location evidence="1">Membrane</location>
        <topology evidence="1">Multi-pass membrane protein</topology>
    </subcellularLocation>
</comment>
<evidence type="ECO:0000256" key="3">
    <source>
        <dbReference type="ARBA" id="ARBA00022448"/>
    </source>
</evidence>
<evidence type="ECO:0000256" key="1">
    <source>
        <dbReference type="ARBA" id="ARBA00004141"/>
    </source>
</evidence>
<accession>A0A7S2XN66</accession>
<evidence type="ECO:0000256" key="4">
    <source>
        <dbReference type="ARBA" id="ARBA00022692"/>
    </source>
</evidence>
<name>A0A7S2XN66_9STRA</name>
<evidence type="ECO:0000256" key="8">
    <source>
        <dbReference type="PROSITE-ProRule" id="PRU00282"/>
    </source>
</evidence>
<dbReference type="EMBL" id="HBHQ01013552">
    <property type="protein sequence ID" value="CAD9817174.1"/>
    <property type="molecule type" value="Transcribed_RNA"/>
</dbReference>
<feature type="repeat" description="Solcar" evidence="8">
    <location>
        <begin position="118"/>
        <end position="216"/>
    </location>
</feature>
<dbReference type="InterPro" id="IPR023395">
    <property type="entry name" value="MCP_dom_sf"/>
</dbReference>
<evidence type="ECO:0008006" key="12">
    <source>
        <dbReference type="Google" id="ProtNLM"/>
    </source>
</evidence>
<dbReference type="PANTHER" id="PTHR45683">
    <property type="entry name" value="MITOCHONDRIAL NICOTINAMIDE ADENINE DINUCLEOTIDE TRANSPORTER 1-RELATED-RELATED"/>
    <property type="match status" value="1"/>
</dbReference>
<feature type="transmembrane region" description="Helical" evidence="10">
    <location>
        <begin position="124"/>
        <end position="144"/>
    </location>
</feature>
<keyword evidence="5" id="KW-0677">Repeat</keyword>
<keyword evidence="7 8" id="KW-0472">Membrane</keyword>
<gene>
    <name evidence="11" type="ORF">ASEP1449_LOCUS9006</name>
</gene>
<dbReference type="Pfam" id="PF00153">
    <property type="entry name" value="Mito_carr"/>
    <property type="match status" value="3"/>
</dbReference>
<dbReference type="GO" id="GO:0016020">
    <property type="term" value="C:membrane"/>
    <property type="evidence" value="ECO:0007669"/>
    <property type="project" value="UniProtKB-SubCell"/>
</dbReference>
<keyword evidence="4 8" id="KW-0812">Transmembrane</keyword>
<dbReference type="PROSITE" id="PS50920">
    <property type="entry name" value="SOLCAR"/>
    <property type="match status" value="2"/>
</dbReference>
<protein>
    <recommendedName>
        <fullName evidence="12">Mitochondrial carrier protein</fullName>
    </recommendedName>
</protein>
<proteinExistence type="inferred from homology"/>
<reference evidence="11" key="1">
    <citation type="submission" date="2021-01" db="EMBL/GenBank/DDBJ databases">
        <authorList>
            <person name="Corre E."/>
            <person name="Pelletier E."/>
            <person name="Niang G."/>
            <person name="Scheremetjew M."/>
            <person name="Finn R."/>
            <person name="Kale V."/>
            <person name="Holt S."/>
            <person name="Cochrane G."/>
            <person name="Meng A."/>
            <person name="Brown T."/>
            <person name="Cohen L."/>
        </authorList>
    </citation>
    <scope>NUCLEOTIDE SEQUENCE</scope>
    <source>
        <strain evidence="11">CCMP2084</strain>
    </source>
</reference>
<evidence type="ECO:0000256" key="7">
    <source>
        <dbReference type="ARBA" id="ARBA00023136"/>
    </source>
</evidence>
<dbReference type="AlphaFoldDB" id="A0A7S2XN66"/>
<dbReference type="InterPro" id="IPR018108">
    <property type="entry name" value="MCP_transmembrane"/>
</dbReference>
<dbReference type="Gene3D" id="1.50.40.10">
    <property type="entry name" value="Mitochondrial carrier domain"/>
    <property type="match status" value="2"/>
</dbReference>
<organism evidence="11">
    <name type="scientific">Attheya septentrionalis</name>
    <dbReference type="NCBI Taxonomy" id="420275"/>
    <lineage>
        <taxon>Eukaryota</taxon>
        <taxon>Sar</taxon>
        <taxon>Stramenopiles</taxon>
        <taxon>Ochrophyta</taxon>
        <taxon>Bacillariophyta</taxon>
        <taxon>Coscinodiscophyceae</taxon>
        <taxon>Chaetocerotophycidae</taxon>
        <taxon>Chaetocerotales</taxon>
        <taxon>Attheyaceae</taxon>
        <taxon>Attheya</taxon>
    </lineage>
</organism>
<evidence type="ECO:0000256" key="6">
    <source>
        <dbReference type="ARBA" id="ARBA00022989"/>
    </source>
</evidence>